<dbReference type="Proteomes" id="UP000002051">
    <property type="component" value="Chromosome 3"/>
</dbReference>
<proteinExistence type="predicted"/>
<evidence type="ECO:0000313" key="2">
    <source>
        <dbReference type="EnsemblPlants" id="KEH35144"/>
    </source>
</evidence>
<accession>A0A072UZA8</accession>
<keyword evidence="3" id="KW-1185">Reference proteome</keyword>
<reference evidence="1 3" key="1">
    <citation type="journal article" date="2011" name="Nature">
        <title>The Medicago genome provides insight into the evolution of rhizobial symbioses.</title>
        <authorList>
            <person name="Young N.D."/>
            <person name="Debelle F."/>
            <person name="Oldroyd G.E."/>
            <person name="Geurts R."/>
            <person name="Cannon S.B."/>
            <person name="Udvardi M.K."/>
            <person name="Benedito V.A."/>
            <person name="Mayer K.F."/>
            <person name="Gouzy J."/>
            <person name="Schoof H."/>
            <person name="Van de Peer Y."/>
            <person name="Proost S."/>
            <person name="Cook D.R."/>
            <person name="Meyers B.C."/>
            <person name="Spannagl M."/>
            <person name="Cheung F."/>
            <person name="De Mita S."/>
            <person name="Krishnakumar V."/>
            <person name="Gundlach H."/>
            <person name="Zhou S."/>
            <person name="Mudge J."/>
            <person name="Bharti A.K."/>
            <person name="Murray J.D."/>
            <person name="Naoumkina M.A."/>
            <person name="Rosen B."/>
            <person name="Silverstein K.A."/>
            <person name="Tang H."/>
            <person name="Rombauts S."/>
            <person name="Zhao P.X."/>
            <person name="Zhou P."/>
            <person name="Barbe V."/>
            <person name="Bardou P."/>
            <person name="Bechner M."/>
            <person name="Bellec A."/>
            <person name="Berger A."/>
            <person name="Berges H."/>
            <person name="Bidwell S."/>
            <person name="Bisseling T."/>
            <person name="Choisne N."/>
            <person name="Couloux A."/>
            <person name="Denny R."/>
            <person name="Deshpande S."/>
            <person name="Dai X."/>
            <person name="Doyle J.J."/>
            <person name="Dudez A.M."/>
            <person name="Farmer A.D."/>
            <person name="Fouteau S."/>
            <person name="Franken C."/>
            <person name="Gibelin C."/>
            <person name="Gish J."/>
            <person name="Goldstein S."/>
            <person name="Gonzalez A.J."/>
            <person name="Green P.J."/>
            <person name="Hallab A."/>
            <person name="Hartog M."/>
            <person name="Hua A."/>
            <person name="Humphray S.J."/>
            <person name="Jeong D.H."/>
            <person name="Jing Y."/>
            <person name="Jocker A."/>
            <person name="Kenton S.M."/>
            <person name="Kim D.J."/>
            <person name="Klee K."/>
            <person name="Lai H."/>
            <person name="Lang C."/>
            <person name="Lin S."/>
            <person name="Macmil S.L."/>
            <person name="Magdelenat G."/>
            <person name="Matthews L."/>
            <person name="McCorrison J."/>
            <person name="Monaghan E.L."/>
            <person name="Mun J.H."/>
            <person name="Najar F.Z."/>
            <person name="Nicholson C."/>
            <person name="Noirot C."/>
            <person name="O'Bleness M."/>
            <person name="Paule C.R."/>
            <person name="Poulain J."/>
            <person name="Prion F."/>
            <person name="Qin B."/>
            <person name="Qu C."/>
            <person name="Retzel E.F."/>
            <person name="Riddle C."/>
            <person name="Sallet E."/>
            <person name="Samain S."/>
            <person name="Samson N."/>
            <person name="Sanders I."/>
            <person name="Saurat O."/>
            <person name="Scarpelli C."/>
            <person name="Schiex T."/>
            <person name="Segurens B."/>
            <person name="Severin A.J."/>
            <person name="Sherrier D.J."/>
            <person name="Shi R."/>
            <person name="Sims S."/>
            <person name="Singer S.R."/>
            <person name="Sinharoy S."/>
            <person name="Sterck L."/>
            <person name="Viollet A."/>
            <person name="Wang B.B."/>
            <person name="Wang K."/>
            <person name="Wang M."/>
            <person name="Wang X."/>
            <person name="Warfsmann J."/>
            <person name="Weissenbach J."/>
            <person name="White D.D."/>
            <person name="White J.D."/>
            <person name="Wiley G.B."/>
            <person name="Wincker P."/>
            <person name="Xing Y."/>
            <person name="Yang L."/>
            <person name="Yao Z."/>
            <person name="Ying F."/>
            <person name="Zhai J."/>
            <person name="Zhou L."/>
            <person name="Zuber A."/>
            <person name="Denarie J."/>
            <person name="Dixon R.A."/>
            <person name="May G.D."/>
            <person name="Schwartz D.C."/>
            <person name="Rogers J."/>
            <person name="Quetier F."/>
            <person name="Town C.D."/>
            <person name="Roe B.A."/>
        </authorList>
    </citation>
    <scope>NUCLEOTIDE SEQUENCE [LARGE SCALE GENOMIC DNA]</scope>
    <source>
        <strain evidence="1">A17</strain>
        <strain evidence="2 3">cv. Jemalong A17</strain>
    </source>
</reference>
<dbReference type="EMBL" id="CM001219">
    <property type="protein sequence ID" value="KEH35144.1"/>
    <property type="molecule type" value="Genomic_DNA"/>
</dbReference>
<evidence type="ECO:0000313" key="1">
    <source>
        <dbReference type="EMBL" id="KEH35144.1"/>
    </source>
</evidence>
<protein>
    <submittedName>
        <fullName evidence="1 2">Uncharacterized protein</fullName>
    </submittedName>
</protein>
<reference evidence="2" key="3">
    <citation type="submission" date="2015-04" db="UniProtKB">
        <authorList>
            <consortium name="EnsemblPlants"/>
        </authorList>
    </citation>
    <scope>IDENTIFICATION</scope>
    <source>
        <strain evidence="2">cv. Jemalong A17</strain>
    </source>
</reference>
<dbReference type="AlphaFoldDB" id="A0A072UZA8"/>
<gene>
    <name evidence="1" type="ordered locus">MTR_3g080555</name>
</gene>
<sequence length="100" mass="11377">MESVEGLLHSVNFQGKPEYETIAKKFESFHSNHSLKLRNKNGKNQIIYRIYAHRENSCVQNPPNRLPLNSTLSTPLYIPSLIVIETSLKLYECNSSAITA</sequence>
<evidence type="ECO:0000313" key="3">
    <source>
        <dbReference type="Proteomes" id="UP000002051"/>
    </source>
</evidence>
<reference evidence="1 3" key="2">
    <citation type="journal article" date="2014" name="BMC Genomics">
        <title>An improved genome release (version Mt4.0) for the model legume Medicago truncatula.</title>
        <authorList>
            <person name="Tang H."/>
            <person name="Krishnakumar V."/>
            <person name="Bidwell S."/>
            <person name="Rosen B."/>
            <person name="Chan A."/>
            <person name="Zhou S."/>
            <person name="Gentzbittel L."/>
            <person name="Childs K.L."/>
            <person name="Yandell M."/>
            <person name="Gundlach H."/>
            <person name="Mayer K.F."/>
            <person name="Schwartz D.C."/>
            <person name="Town C.D."/>
        </authorList>
    </citation>
    <scope>GENOME REANNOTATION</scope>
    <source>
        <strain evidence="1">A17</strain>
        <strain evidence="2 3">cv. Jemalong A17</strain>
    </source>
</reference>
<organism evidence="1 3">
    <name type="scientific">Medicago truncatula</name>
    <name type="common">Barrel medic</name>
    <name type="synonym">Medicago tribuloides</name>
    <dbReference type="NCBI Taxonomy" id="3880"/>
    <lineage>
        <taxon>Eukaryota</taxon>
        <taxon>Viridiplantae</taxon>
        <taxon>Streptophyta</taxon>
        <taxon>Embryophyta</taxon>
        <taxon>Tracheophyta</taxon>
        <taxon>Spermatophyta</taxon>
        <taxon>Magnoliopsida</taxon>
        <taxon>eudicotyledons</taxon>
        <taxon>Gunneridae</taxon>
        <taxon>Pentapetalae</taxon>
        <taxon>rosids</taxon>
        <taxon>fabids</taxon>
        <taxon>Fabales</taxon>
        <taxon>Fabaceae</taxon>
        <taxon>Papilionoideae</taxon>
        <taxon>50 kb inversion clade</taxon>
        <taxon>NPAAA clade</taxon>
        <taxon>Hologalegina</taxon>
        <taxon>IRL clade</taxon>
        <taxon>Trifolieae</taxon>
        <taxon>Medicago</taxon>
    </lineage>
</organism>
<name>A0A072UZA8_MEDTR</name>
<dbReference type="EnsemblPlants" id="KEH35144">
    <property type="protein sequence ID" value="KEH35144"/>
    <property type="gene ID" value="MTR_3g080555"/>
</dbReference>
<dbReference type="HOGENOM" id="CLU_2310220_0_0_1"/>